<proteinExistence type="inferred from homology"/>
<name>A0A2C6K889_9APIC</name>
<dbReference type="EMBL" id="MIGC01004891">
    <property type="protein sequence ID" value="PHJ17540.1"/>
    <property type="molecule type" value="Genomic_DNA"/>
</dbReference>
<comment type="function">
    <text evidence="7">F-actin-capping proteins bind in a Ca(2+)-independent manner to the fast growing ends of actin filaments (barbed end) thereby blocking the exchange of subunits at these ends. Unlike other capping proteins (such as gelsolin and severin), these proteins do not sever actin filaments.</text>
</comment>
<dbReference type="GO" id="GO:0008290">
    <property type="term" value="C:F-actin capping protein complex"/>
    <property type="evidence" value="ECO:0007669"/>
    <property type="project" value="UniProtKB-UniRule"/>
</dbReference>
<keyword evidence="6 7" id="KW-0206">Cytoskeleton</keyword>
<comment type="subcellular location">
    <subcellularLocation>
        <location evidence="1 7">Cytoplasm</location>
        <location evidence="1 7">Cytoskeleton</location>
    </subcellularLocation>
</comment>
<dbReference type="Proteomes" id="UP000221165">
    <property type="component" value="Unassembled WGS sequence"/>
</dbReference>
<dbReference type="InterPro" id="IPR001698">
    <property type="entry name" value="CAPZB"/>
</dbReference>
<organism evidence="8 9">
    <name type="scientific">Cystoisospora suis</name>
    <dbReference type="NCBI Taxonomy" id="483139"/>
    <lineage>
        <taxon>Eukaryota</taxon>
        <taxon>Sar</taxon>
        <taxon>Alveolata</taxon>
        <taxon>Apicomplexa</taxon>
        <taxon>Conoidasida</taxon>
        <taxon>Coccidia</taxon>
        <taxon>Eucoccidiorida</taxon>
        <taxon>Eimeriorina</taxon>
        <taxon>Sarcocystidae</taxon>
        <taxon>Cystoisospora</taxon>
    </lineage>
</organism>
<protein>
    <recommendedName>
        <fullName evidence="7">F-actin-capping protein subunit beta</fullName>
    </recommendedName>
</protein>
<keyword evidence="4 7" id="KW-0963">Cytoplasm</keyword>
<dbReference type="Pfam" id="PF01115">
    <property type="entry name" value="F_actin_cap_B"/>
    <property type="match status" value="1"/>
</dbReference>
<dbReference type="SUPFAM" id="SSF90096">
    <property type="entry name" value="Subunits of heterodimeric actin filament capping protein Capz"/>
    <property type="match status" value="1"/>
</dbReference>
<evidence type="ECO:0000256" key="7">
    <source>
        <dbReference type="RuleBase" id="RU365078"/>
    </source>
</evidence>
<dbReference type="GeneID" id="94431977"/>
<keyword evidence="5 7" id="KW-0009">Actin-binding</keyword>
<comment type="similarity">
    <text evidence="2 7">Belongs to the F-actin-capping protein beta subunit family.</text>
</comment>
<dbReference type="PANTHER" id="PTHR10619:SF0">
    <property type="entry name" value="F-ACTIN-CAPPING PROTEIN SUBUNIT BETA ISOFORMS 1 AND 2"/>
    <property type="match status" value="1"/>
</dbReference>
<gene>
    <name evidence="8" type="ORF">CSUI_008639</name>
</gene>
<dbReference type="GO" id="GO:0051015">
    <property type="term" value="F:actin filament binding"/>
    <property type="evidence" value="ECO:0007669"/>
    <property type="project" value="TreeGrafter"/>
</dbReference>
<dbReference type="GO" id="GO:0051016">
    <property type="term" value="P:barbed-end actin filament capping"/>
    <property type="evidence" value="ECO:0007669"/>
    <property type="project" value="UniProtKB-UniRule"/>
</dbReference>
<dbReference type="Gene3D" id="1.20.58.570">
    <property type="match status" value="1"/>
</dbReference>
<evidence type="ECO:0000256" key="6">
    <source>
        <dbReference type="ARBA" id="ARBA00023212"/>
    </source>
</evidence>
<dbReference type="InterPro" id="IPR037282">
    <property type="entry name" value="CapZ_alpha/beta"/>
</dbReference>
<evidence type="ECO:0000313" key="9">
    <source>
        <dbReference type="Proteomes" id="UP000221165"/>
    </source>
</evidence>
<sequence length="198" mass="22780">MLSSANAASLTSVPSGLEESWVSAVSLTRRMPPRYIDRTVAGITHLCPRLKGEILTRVERKLKLCFDPEARRYFVACPYNQHGAAYRSPWTNKYIQAQGDTREVSPTPPPPALRRFKPADHLRRVECAYNQIFDAYRHTYYEGGVSSVYVWSLPSEDGFAAAFVIHHGEAPLCYYLKMCTYSRIYMHRCIRITQRYAY</sequence>
<accession>A0A2C6K889</accession>
<dbReference type="Gene3D" id="3.90.1150.210">
    <property type="entry name" value="F-actin capping protein, beta subunit"/>
    <property type="match status" value="1"/>
</dbReference>
<dbReference type="InterPro" id="IPR042276">
    <property type="entry name" value="CapZ_alpha/beta_2"/>
</dbReference>
<evidence type="ECO:0000313" key="8">
    <source>
        <dbReference type="EMBL" id="PHJ17540.1"/>
    </source>
</evidence>
<dbReference type="InterPro" id="IPR043175">
    <property type="entry name" value="CAPZB_N"/>
</dbReference>
<dbReference type="OrthoDB" id="9979678at2759"/>
<dbReference type="PANTHER" id="PTHR10619">
    <property type="entry name" value="F-ACTIN-CAPPING PROTEIN SUBUNIT BETA"/>
    <property type="match status" value="1"/>
</dbReference>
<comment type="subunit">
    <text evidence="7">Heterodimer of an alpha and a beta subunit.</text>
</comment>
<dbReference type="GO" id="GO:0000902">
    <property type="term" value="P:cell morphogenesis"/>
    <property type="evidence" value="ECO:0007669"/>
    <property type="project" value="TreeGrafter"/>
</dbReference>
<comment type="caution">
    <text evidence="8">The sequence shown here is derived from an EMBL/GenBank/DDBJ whole genome shotgun (WGS) entry which is preliminary data.</text>
</comment>
<keyword evidence="9" id="KW-1185">Reference proteome</keyword>
<dbReference type="AlphaFoldDB" id="A0A2C6K889"/>
<evidence type="ECO:0000256" key="5">
    <source>
        <dbReference type="ARBA" id="ARBA00023203"/>
    </source>
</evidence>
<dbReference type="PRINTS" id="PR00192">
    <property type="entry name" value="FACTINCAPB"/>
</dbReference>
<keyword evidence="3 7" id="KW-0117">Actin capping</keyword>
<dbReference type="VEuPathDB" id="ToxoDB:CSUI_008639"/>
<evidence type="ECO:0000256" key="2">
    <source>
        <dbReference type="ARBA" id="ARBA00006039"/>
    </source>
</evidence>
<evidence type="ECO:0000256" key="1">
    <source>
        <dbReference type="ARBA" id="ARBA00004245"/>
    </source>
</evidence>
<evidence type="ECO:0000256" key="3">
    <source>
        <dbReference type="ARBA" id="ARBA00022467"/>
    </source>
</evidence>
<evidence type="ECO:0000256" key="4">
    <source>
        <dbReference type="ARBA" id="ARBA00022490"/>
    </source>
</evidence>
<reference evidence="8 9" key="1">
    <citation type="journal article" date="2017" name="Int. J. Parasitol.">
        <title>The genome of the protozoan parasite Cystoisospora suis and a reverse vaccinology approach to identify vaccine candidates.</title>
        <authorList>
            <person name="Palmieri N."/>
            <person name="Shrestha A."/>
            <person name="Ruttkowski B."/>
            <person name="Beck T."/>
            <person name="Vogl C."/>
            <person name="Tomley F."/>
            <person name="Blake D.P."/>
            <person name="Joachim A."/>
        </authorList>
    </citation>
    <scope>NUCLEOTIDE SEQUENCE [LARGE SCALE GENOMIC DNA]</scope>
    <source>
        <strain evidence="8 9">Wien I</strain>
    </source>
</reference>
<dbReference type="RefSeq" id="XP_067919259.1">
    <property type="nucleotide sequence ID" value="XM_068068766.1"/>
</dbReference>